<proteinExistence type="predicted"/>
<sequence length="322" mass="36782">MAIDTAALLARVKKRKQELAAVPKRNPYLSESVPALASAKRKLLVSIGSDADNNGVSARTPKLIAVENESLYIPQPPKDISSFIFSNEEINSDIWLALTPIKPTPVLNVPLTDKERHRQKKLTKEKKREELREQESLGIIEKSKPKLTTKNVAAVIGADYIKEPTKYELLAQHEMDMRREYHEQQNNARKLTADERWLKQKDKIEANRAAGIYCLMIWLNANERSQAIIDSTAKSLFVTGALLLNETSGLLIIETGEPEISKVLKTVSKLDDQYKLIWRGKLKTPNFKKWSIHEPKDPKKFLENHKLGSLYWYCKDLRLDTK</sequence>
<comment type="caution">
    <text evidence="2">The sequence shown here is derived from an EMBL/GenBank/DDBJ whole genome shotgun (WGS) entry which is preliminary data.</text>
</comment>
<protein>
    <recommendedName>
        <fullName evidence="1">Pre-mRNA-splicing factor 3 domain-containing protein</fullName>
    </recommendedName>
</protein>
<dbReference type="PANTHER" id="PTHR14212">
    <property type="entry name" value="U4/U6-ASSOCIATED RNA SPLICING FACTOR-RELATED"/>
    <property type="match status" value="1"/>
</dbReference>
<accession>A0AAV5RNJ7</accession>
<feature type="domain" description="Pre-mRNA-splicing factor 3" evidence="1">
    <location>
        <begin position="104"/>
        <end position="192"/>
    </location>
</feature>
<evidence type="ECO:0000313" key="3">
    <source>
        <dbReference type="Proteomes" id="UP001362899"/>
    </source>
</evidence>
<dbReference type="EMBL" id="BTGC01000008">
    <property type="protein sequence ID" value="GMM52256.1"/>
    <property type="molecule type" value="Genomic_DNA"/>
</dbReference>
<name>A0AAV5RNJ7_STABA</name>
<dbReference type="AlphaFoldDB" id="A0AAV5RNJ7"/>
<reference evidence="2 3" key="1">
    <citation type="journal article" date="2023" name="Elife">
        <title>Identification of key yeast species and microbe-microbe interactions impacting larval growth of Drosophila in the wild.</title>
        <authorList>
            <person name="Mure A."/>
            <person name="Sugiura Y."/>
            <person name="Maeda R."/>
            <person name="Honda K."/>
            <person name="Sakurai N."/>
            <person name="Takahashi Y."/>
            <person name="Watada M."/>
            <person name="Katoh T."/>
            <person name="Gotoh A."/>
            <person name="Gotoh Y."/>
            <person name="Taniguchi I."/>
            <person name="Nakamura K."/>
            <person name="Hayashi T."/>
            <person name="Katayama T."/>
            <person name="Uemura T."/>
            <person name="Hattori Y."/>
        </authorList>
    </citation>
    <scope>NUCLEOTIDE SEQUENCE [LARGE SCALE GENOMIC DNA]</scope>
    <source>
        <strain evidence="2 3">SB-73</strain>
    </source>
</reference>
<dbReference type="PANTHER" id="PTHR14212:SF0">
    <property type="entry name" value="U4_U6 SMALL NUCLEAR RIBONUCLEOPROTEIN PRP3"/>
    <property type="match status" value="1"/>
</dbReference>
<dbReference type="InterPro" id="IPR027104">
    <property type="entry name" value="Prp3"/>
</dbReference>
<evidence type="ECO:0000259" key="1">
    <source>
        <dbReference type="Pfam" id="PF08572"/>
    </source>
</evidence>
<evidence type="ECO:0000313" key="2">
    <source>
        <dbReference type="EMBL" id="GMM52256.1"/>
    </source>
</evidence>
<dbReference type="GO" id="GO:0046540">
    <property type="term" value="C:U4/U6 x U5 tri-snRNP complex"/>
    <property type="evidence" value="ECO:0007669"/>
    <property type="project" value="InterPro"/>
</dbReference>
<dbReference type="Pfam" id="PF08572">
    <property type="entry name" value="PRP3"/>
    <property type="match status" value="1"/>
</dbReference>
<gene>
    <name evidence="2" type="ORF">DASB73_032190</name>
</gene>
<keyword evidence="3" id="KW-1185">Reference proteome</keyword>
<dbReference type="InterPro" id="IPR013881">
    <property type="entry name" value="Pre-mRNA_splic_Prp3_dom"/>
</dbReference>
<dbReference type="Proteomes" id="UP001362899">
    <property type="component" value="Unassembled WGS sequence"/>
</dbReference>
<organism evidence="2 3">
    <name type="scientific">Starmerella bacillaris</name>
    <name type="common">Yeast</name>
    <name type="synonym">Candida zemplinina</name>
    <dbReference type="NCBI Taxonomy" id="1247836"/>
    <lineage>
        <taxon>Eukaryota</taxon>
        <taxon>Fungi</taxon>
        <taxon>Dikarya</taxon>
        <taxon>Ascomycota</taxon>
        <taxon>Saccharomycotina</taxon>
        <taxon>Dipodascomycetes</taxon>
        <taxon>Dipodascales</taxon>
        <taxon>Trichomonascaceae</taxon>
        <taxon>Starmerella</taxon>
    </lineage>
</organism>
<dbReference type="GO" id="GO:0000398">
    <property type="term" value="P:mRNA splicing, via spliceosome"/>
    <property type="evidence" value="ECO:0007669"/>
    <property type="project" value="InterPro"/>
</dbReference>